<dbReference type="PROSITE" id="PS00893">
    <property type="entry name" value="NUDIX_BOX"/>
    <property type="match status" value="1"/>
</dbReference>
<keyword evidence="1" id="KW-0378">Hydrolase</keyword>
<accession>A0A9D9E0K3</accession>
<evidence type="ECO:0000256" key="1">
    <source>
        <dbReference type="ARBA" id="ARBA00022801"/>
    </source>
</evidence>
<evidence type="ECO:0000313" key="4">
    <source>
        <dbReference type="Proteomes" id="UP000823636"/>
    </source>
</evidence>
<reference evidence="3" key="1">
    <citation type="submission" date="2020-10" db="EMBL/GenBank/DDBJ databases">
        <authorList>
            <person name="Gilroy R."/>
        </authorList>
    </citation>
    <scope>NUCLEOTIDE SEQUENCE</scope>
    <source>
        <strain evidence="3">G3-4614</strain>
    </source>
</reference>
<protein>
    <submittedName>
        <fullName evidence="3">NUDIX domain-containing protein</fullName>
    </submittedName>
</protein>
<gene>
    <name evidence="3" type="ORF">IAC54_00295</name>
</gene>
<feature type="domain" description="Nudix hydrolase" evidence="2">
    <location>
        <begin position="32"/>
        <end position="166"/>
    </location>
</feature>
<dbReference type="Pfam" id="PF00293">
    <property type="entry name" value="NUDIX"/>
    <property type="match status" value="1"/>
</dbReference>
<dbReference type="AlphaFoldDB" id="A0A9D9E0K3"/>
<dbReference type="InterPro" id="IPR000086">
    <property type="entry name" value="NUDIX_hydrolase_dom"/>
</dbReference>
<dbReference type="PANTHER" id="PTHR10885:SF0">
    <property type="entry name" value="ISOPENTENYL-DIPHOSPHATE DELTA-ISOMERASE"/>
    <property type="match status" value="1"/>
</dbReference>
<evidence type="ECO:0000259" key="2">
    <source>
        <dbReference type="PROSITE" id="PS51462"/>
    </source>
</evidence>
<proteinExistence type="predicted"/>
<dbReference type="InterPro" id="IPR020084">
    <property type="entry name" value="NUDIX_hydrolase_CS"/>
</dbReference>
<dbReference type="EMBL" id="JADIMW010000003">
    <property type="protein sequence ID" value="MBO8437327.1"/>
    <property type="molecule type" value="Genomic_DNA"/>
</dbReference>
<name>A0A9D9E0K3_9BACT</name>
<organism evidence="3 4">
    <name type="scientific">Candidatus Caccoplasma merdipullorum</name>
    <dbReference type="NCBI Taxonomy" id="2840718"/>
    <lineage>
        <taxon>Bacteria</taxon>
        <taxon>Pseudomonadati</taxon>
        <taxon>Bacteroidota</taxon>
        <taxon>Bacteroidia</taxon>
        <taxon>Bacteroidales</taxon>
        <taxon>Bacteroidaceae</taxon>
        <taxon>Bacteroidaceae incertae sedis</taxon>
        <taxon>Candidatus Caccoplasma</taxon>
    </lineage>
</organism>
<evidence type="ECO:0000313" key="3">
    <source>
        <dbReference type="EMBL" id="MBO8437327.1"/>
    </source>
</evidence>
<dbReference type="InterPro" id="IPR015797">
    <property type="entry name" value="NUDIX_hydrolase-like_dom_sf"/>
</dbReference>
<dbReference type="Gene3D" id="3.90.79.10">
    <property type="entry name" value="Nucleoside Triphosphate Pyrophosphohydrolase"/>
    <property type="match status" value="1"/>
</dbReference>
<dbReference type="GO" id="GO:0016787">
    <property type="term" value="F:hydrolase activity"/>
    <property type="evidence" value="ECO:0007669"/>
    <property type="project" value="UniProtKB-KW"/>
</dbReference>
<dbReference type="Proteomes" id="UP000823636">
    <property type="component" value="Unassembled WGS sequence"/>
</dbReference>
<dbReference type="CDD" id="cd04692">
    <property type="entry name" value="NUDIX_Hydrolase"/>
    <property type="match status" value="1"/>
</dbReference>
<dbReference type="PROSITE" id="PS51462">
    <property type="entry name" value="NUDIX"/>
    <property type="match status" value="1"/>
</dbReference>
<reference evidence="3" key="2">
    <citation type="journal article" date="2021" name="PeerJ">
        <title>Extensive microbial diversity within the chicken gut microbiome revealed by metagenomics and culture.</title>
        <authorList>
            <person name="Gilroy R."/>
            <person name="Ravi A."/>
            <person name="Getino M."/>
            <person name="Pursley I."/>
            <person name="Horton D.L."/>
            <person name="Alikhan N.F."/>
            <person name="Baker D."/>
            <person name="Gharbi K."/>
            <person name="Hall N."/>
            <person name="Watson M."/>
            <person name="Adriaenssens E.M."/>
            <person name="Foster-Nyarko E."/>
            <person name="Jarju S."/>
            <person name="Secka A."/>
            <person name="Antonio M."/>
            <person name="Oren A."/>
            <person name="Chaudhuri R.R."/>
            <person name="La Ragione R."/>
            <person name="Hildebrand F."/>
            <person name="Pallen M.J."/>
        </authorList>
    </citation>
    <scope>NUCLEOTIDE SEQUENCE</scope>
    <source>
        <strain evidence="3">G3-4614</strain>
    </source>
</reference>
<comment type="caution">
    <text evidence="3">The sequence shown here is derived from an EMBL/GenBank/DDBJ whole genome shotgun (WGS) entry which is preliminary data.</text>
</comment>
<sequence>MTDGKEMFPLVNEEGVVVGCATRAYCHSGAKPLHPVVHLHIFNSNGELYLQKRAMHKDIQPGKWDTAVGGHVDYGEDVVSALFREAREELGVVDFKPSLCFRYVFESAIEKELVNSFMTCYDGSPTPDLDEVTEGRFWGIDDIRGNIGKGVFTPNFEAEFERLQPFINDLPKMK</sequence>
<dbReference type="SUPFAM" id="SSF55811">
    <property type="entry name" value="Nudix"/>
    <property type="match status" value="1"/>
</dbReference>
<dbReference type="PANTHER" id="PTHR10885">
    <property type="entry name" value="ISOPENTENYL-DIPHOSPHATE DELTA-ISOMERASE"/>
    <property type="match status" value="1"/>
</dbReference>